<keyword evidence="5 12" id="KW-1133">Transmembrane helix</keyword>
<protein>
    <recommendedName>
        <fullName evidence="16">Cytochrome B</fullName>
    </recommendedName>
</protein>
<dbReference type="PANTHER" id="PTHR35457:SF1">
    <property type="entry name" value="HEME A SYNTHASE"/>
    <property type="match status" value="1"/>
</dbReference>
<dbReference type="EMBL" id="MFSQ01000114">
    <property type="protein sequence ID" value="OGI38639.1"/>
    <property type="molecule type" value="Genomic_DNA"/>
</dbReference>
<keyword evidence="9 12" id="KW-0472">Membrane</keyword>
<gene>
    <name evidence="14" type="ORF">A2140_07225</name>
</gene>
<evidence type="ECO:0000256" key="11">
    <source>
        <dbReference type="ARBA" id="ARBA00023444"/>
    </source>
</evidence>
<evidence type="ECO:0000256" key="6">
    <source>
        <dbReference type="ARBA" id="ARBA00023002"/>
    </source>
</evidence>
<accession>A0A1F6T110</accession>
<feature type="transmembrane region" description="Helical" evidence="12">
    <location>
        <begin position="181"/>
        <end position="202"/>
    </location>
</feature>
<name>A0A1F6T110_9PROT</name>
<evidence type="ECO:0000256" key="12">
    <source>
        <dbReference type="SAM" id="Phobius"/>
    </source>
</evidence>
<dbReference type="GO" id="GO:0016020">
    <property type="term" value="C:membrane"/>
    <property type="evidence" value="ECO:0007669"/>
    <property type="project" value="UniProtKB-SubCell"/>
</dbReference>
<dbReference type="Pfam" id="PF02628">
    <property type="entry name" value="COX15-CtaA"/>
    <property type="match status" value="1"/>
</dbReference>
<feature type="transmembrane region" description="Helical" evidence="12">
    <location>
        <begin position="113"/>
        <end position="133"/>
    </location>
</feature>
<feature type="transmembrane region" description="Helical" evidence="12">
    <location>
        <begin position="315"/>
        <end position="334"/>
    </location>
</feature>
<evidence type="ECO:0000256" key="10">
    <source>
        <dbReference type="ARBA" id="ARBA00023157"/>
    </source>
</evidence>
<keyword evidence="4" id="KW-0479">Metal-binding</keyword>
<organism evidence="14 15">
    <name type="scientific">Candidatus Muproteobacteria bacterium RBG_16_62_13</name>
    <dbReference type="NCBI Taxonomy" id="1817756"/>
    <lineage>
        <taxon>Bacteria</taxon>
        <taxon>Pseudomonadati</taxon>
        <taxon>Pseudomonadota</taxon>
        <taxon>Candidatus Muproteobacteria</taxon>
    </lineage>
</organism>
<proteinExistence type="predicted"/>
<dbReference type="AlphaFoldDB" id="A0A1F6T110"/>
<evidence type="ECO:0000256" key="1">
    <source>
        <dbReference type="ARBA" id="ARBA00004141"/>
    </source>
</evidence>
<dbReference type="STRING" id="1817756.A2140_07225"/>
<evidence type="ECO:0008006" key="16">
    <source>
        <dbReference type="Google" id="ProtNLM"/>
    </source>
</evidence>
<feature type="signal peptide" evidence="13">
    <location>
        <begin position="1"/>
        <end position="23"/>
    </location>
</feature>
<keyword evidence="7" id="KW-0408">Iron</keyword>
<comment type="subcellular location">
    <subcellularLocation>
        <location evidence="1">Membrane</location>
        <topology evidence="1">Multi-pass membrane protein</topology>
    </subcellularLocation>
</comment>
<reference evidence="14 15" key="1">
    <citation type="journal article" date="2016" name="Nat. Commun.">
        <title>Thousands of microbial genomes shed light on interconnected biogeochemical processes in an aquifer system.</title>
        <authorList>
            <person name="Anantharaman K."/>
            <person name="Brown C.T."/>
            <person name="Hug L.A."/>
            <person name="Sharon I."/>
            <person name="Castelle C.J."/>
            <person name="Probst A.J."/>
            <person name="Thomas B.C."/>
            <person name="Singh A."/>
            <person name="Wilkins M.J."/>
            <person name="Karaoz U."/>
            <person name="Brodie E.L."/>
            <person name="Williams K.H."/>
            <person name="Hubbard S.S."/>
            <person name="Banfield J.F."/>
        </authorList>
    </citation>
    <scope>NUCLEOTIDE SEQUENCE [LARGE SCALE GENOMIC DNA]</scope>
</reference>
<dbReference type="GO" id="GO:0006784">
    <property type="term" value="P:heme A biosynthetic process"/>
    <property type="evidence" value="ECO:0007669"/>
    <property type="project" value="InterPro"/>
</dbReference>
<dbReference type="GO" id="GO:0046872">
    <property type="term" value="F:metal ion binding"/>
    <property type="evidence" value="ECO:0007669"/>
    <property type="project" value="UniProtKB-KW"/>
</dbReference>
<keyword evidence="2" id="KW-1003">Cell membrane</keyword>
<comment type="caution">
    <text evidence="14">The sequence shown here is derived from an EMBL/GenBank/DDBJ whole genome shotgun (WGS) entry which is preliminary data.</text>
</comment>
<evidence type="ECO:0000256" key="8">
    <source>
        <dbReference type="ARBA" id="ARBA00023133"/>
    </source>
</evidence>
<feature type="transmembrane region" description="Helical" evidence="12">
    <location>
        <begin position="84"/>
        <end position="101"/>
    </location>
</feature>
<dbReference type="PANTHER" id="PTHR35457">
    <property type="entry name" value="HEME A SYNTHASE"/>
    <property type="match status" value="1"/>
</dbReference>
<evidence type="ECO:0000256" key="2">
    <source>
        <dbReference type="ARBA" id="ARBA00022475"/>
    </source>
</evidence>
<keyword evidence="8" id="KW-0350">Heme biosynthesis</keyword>
<dbReference type="InterPro" id="IPR003780">
    <property type="entry name" value="COX15/CtaA_fam"/>
</dbReference>
<evidence type="ECO:0000256" key="7">
    <source>
        <dbReference type="ARBA" id="ARBA00023004"/>
    </source>
</evidence>
<feature type="transmembrane region" description="Helical" evidence="12">
    <location>
        <begin position="139"/>
        <end position="160"/>
    </location>
</feature>
<evidence type="ECO:0000256" key="13">
    <source>
        <dbReference type="SAM" id="SignalP"/>
    </source>
</evidence>
<evidence type="ECO:0000256" key="3">
    <source>
        <dbReference type="ARBA" id="ARBA00022692"/>
    </source>
</evidence>
<evidence type="ECO:0000256" key="9">
    <source>
        <dbReference type="ARBA" id="ARBA00023136"/>
    </source>
</evidence>
<sequence>MFRTGRSGRFFRMALWASAVAFAAVVFNSYSRLSEAGLGCPDWPGCYGVLFAPATAQDVNRARSPEEMQKLEKKRAAQETTQRLLAGVLGLTLIRLFMLGWQLKKRKRSQQVLIPLFTLGVVFSLSVAGFLTFEHRFRPLVQMMQLLGGMSVLALLWWIVMREQRLFRSVADTPLARSLRPRALIALVLVSGQIALGGWSMVNYAGLACPDFPTCQSAWWPDMDFLQAFTLWRDLGLDYGGESLTLPGTTALHMAHRVGALMTVLYVGWLSLYLLRVGFQDRLCRYGLLLLVMLLFAVALGVMEVVAHLPIVLAVAHNAVAALLLMSVVTLYHVNRAPPRNA</sequence>
<keyword evidence="3 12" id="KW-0812">Transmembrane</keyword>
<feature type="chain" id="PRO_5009526525" description="Cytochrome B" evidence="13">
    <location>
        <begin position="24"/>
        <end position="342"/>
    </location>
</feature>
<evidence type="ECO:0000313" key="14">
    <source>
        <dbReference type="EMBL" id="OGI38639.1"/>
    </source>
</evidence>
<dbReference type="InterPro" id="IPR050450">
    <property type="entry name" value="COX15/CtaA_HemeA_synthase"/>
</dbReference>
<keyword evidence="6" id="KW-0560">Oxidoreductase</keyword>
<feature type="transmembrane region" description="Helical" evidence="12">
    <location>
        <begin position="287"/>
        <end position="309"/>
    </location>
</feature>
<evidence type="ECO:0000313" key="15">
    <source>
        <dbReference type="Proteomes" id="UP000178379"/>
    </source>
</evidence>
<evidence type="ECO:0000256" key="5">
    <source>
        <dbReference type="ARBA" id="ARBA00022989"/>
    </source>
</evidence>
<keyword evidence="13" id="KW-0732">Signal</keyword>
<evidence type="ECO:0000256" key="4">
    <source>
        <dbReference type="ARBA" id="ARBA00022723"/>
    </source>
</evidence>
<dbReference type="GO" id="GO:0016491">
    <property type="term" value="F:oxidoreductase activity"/>
    <property type="evidence" value="ECO:0007669"/>
    <property type="project" value="UniProtKB-KW"/>
</dbReference>
<feature type="transmembrane region" description="Helical" evidence="12">
    <location>
        <begin position="254"/>
        <end position="275"/>
    </location>
</feature>
<keyword evidence="10" id="KW-1015">Disulfide bond</keyword>
<dbReference type="Proteomes" id="UP000178379">
    <property type="component" value="Unassembled WGS sequence"/>
</dbReference>
<comment type="pathway">
    <text evidence="11">Porphyrin-containing compound metabolism.</text>
</comment>